<keyword evidence="4 7" id="KW-0812">Transmembrane</keyword>
<feature type="transmembrane region" description="Helical" evidence="7">
    <location>
        <begin position="411"/>
        <end position="433"/>
    </location>
</feature>
<dbReference type="PANTHER" id="PTHR43299:SF1">
    <property type="entry name" value="UPF0718 PROTEIN YRAQ"/>
    <property type="match status" value="1"/>
</dbReference>
<organism evidence="8">
    <name type="scientific">Candidatus Heimdallarchaeum endolithica</name>
    <dbReference type="NCBI Taxonomy" id="2876572"/>
    <lineage>
        <taxon>Archaea</taxon>
        <taxon>Promethearchaeati</taxon>
        <taxon>Candidatus Heimdallarchaeota</taxon>
        <taxon>Candidatus Heimdallarchaeia (ex Rinke et al. 2021) (nom. nud.)</taxon>
        <taxon>Candidatus Heimdallarchaeales</taxon>
        <taxon>Candidatus Heimdallarchaeaceae</taxon>
        <taxon>Candidatus Heimdallarchaeum</taxon>
    </lineage>
</organism>
<keyword evidence="3" id="KW-1003">Cell membrane</keyword>
<feature type="transmembrane region" description="Helical" evidence="7">
    <location>
        <begin position="209"/>
        <end position="230"/>
    </location>
</feature>
<evidence type="ECO:0000256" key="1">
    <source>
        <dbReference type="ARBA" id="ARBA00004651"/>
    </source>
</evidence>
<evidence type="ECO:0000256" key="3">
    <source>
        <dbReference type="ARBA" id="ARBA00022475"/>
    </source>
</evidence>
<dbReference type="AlphaFoldDB" id="A0A9Y1FPB0"/>
<dbReference type="GO" id="GO:0005886">
    <property type="term" value="C:plasma membrane"/>
    <property type="evidence" value="ECO:0007669"/>
    <property type="project" value="UniProtKB-SubCell"/>
</dbReference>
<comment type="similarity">
    <text evidence="2">Belongs to the UPF0718 family.</text>
</comment>
<feature type="transmembrane region" description="Helical" evidence="7">
    <location>
        <begin position="64"/>
        <end position="84"/>
    </location>
</feature>
<comment type="subcellular location">
    <subcellularLocation>
        <location evidence="1">Cell membrane</location>
        <topology evidence="1">Multi-pass membrane protein</topology>
    </subcellularLocation>
</comment>
<reference evidence="8" key="1">
    <citation type="journal article" date="2022" name="Nat. Microbiol.">
        <title>Unique mobile elements and scalable gene flow at the prokaryote-eukaryote boundary revealed by circularized Asgard archaea genomes.</title>
        <authorList>
            <person name="Wu F."/>
            <person name="Speth D.R."/>
            <person name="Philosof A."/>
            <person name="Cremiere A."/>
            <person name="Narayanan A."/>
            <person name="Barco R.A."/>
            <person name="Connon S.A."/>
            <person name="Amend J.P."/>
            <person name="Antoshechkin I.A."/>
            <person name="Orphan V.J."/>
        </authorList>
    </citation>
    <scope>NUCLEOTIDE SEQUENCE</scope>
    <source>
        <strain evidence="8">PR6</strain>
    </source>
</reference>
<feature type="transmembrane region" description="Helical" evidence="7">
    <location>
        <begin position="236"/>
        <end position="262"/>
    </location>
</feature>
<dbReference type="Proteomes" id="UP001200513">
    <property type="component" value="Chromosome"/>
</dbReference>
<feature type="transmembrane region" description="Helical" evidence="7">
    <location>
        <begin position="96"/>
        <end position="116"/>
    </location>
</feature>
<dbReference type="InterPro" id="IPR005524">
    <property type="entry name" value="DUF318"/>
</dbReference>
<dbReference type="Pfam" id="PF03773">
    <property type="entry name" value="ArsP_1"/>
    <property type="match status" value="1"/>
</dbReference>
<evidence type="ECO:0000256" key="6">
    <source>
        <dbReference type="ARBA" id="ARBA00023136"/>
    </source>
</evidence>
<feature type="transmembrane region" description="Helical" evidence="7">
    <location>
        <begin position="345"/>
        <end position="364"/>
    </location>
</feature>
<keyword evidence="6 7" id="KW-0472">Membrane</keyword>
<feature type="transmembrane region" description="Helical" evidence="7">
    <location>
        <begin position="123"/>
        <end position="141"/>
    </location>
</feature>
<dbReference type="EMBL" id="CP084167">
    <property type="protein sequence ID" value="UJG44305.1"/>
    <property type="molecule type" value="Genomic_DNA"/>
</dbReference>
<dbReference type="PANTHER" id="PTHR43299">
    <property type="entry name" value="UPF0718 PROTEIN YRAQ"/>
    <property type="match status" value="1"/>
</dbReference>
<feature type="transmembrane region" description="Helical" evidence="7">
    <location>
        <begin position="177"/>
        <end position="197"/>
    </location>
</feature>
<protein>
    <submittedName>
        <fullName evidence="8">Permease</fullName>
    </submittedName>
</protein>
<keyword evidence="5 7" id="KW-1133">Transmembrane helix</keyword>
<evidence type="ECO:0000256" key="4">
    <source>
        <dbReference type="ARBA" id="ARBA00022692"/>
    </source>
</evidence>
<gene>
    <name evidence="8" type="ORF">K9W46_03760</name>
</gene>
<evidence type="ECO:0000256" key="2">
    <source>
        <dbReference type="ARBA" id="ARBA00006386"/>
    </source>
</evidence>
<sequence length="441" mass="49269">MIWEKILEMLENGWLSLLDYISFHVLLCLIPAFFIAGAMTVFIPKRAILKYIGKDSKKIIAYPAAAIVGLLIAVCSCTVLPIFAGIKKKGAGLGPAITFLFAAPAVNILALVYTGGMIGADIAIARAVLALFFSILIGYLMELLFERKKGEIKEDIKDEDQSNEKRKKEKKLDWKGIINFTLGILGILAGILLLILDKNLLSSIGVNKPFIFQSIIWITGLGILVIFSFSSTNKELSLFLFLIYSLFTGTSQITFFSSYYGLGKTTLSPSFLNMIMKGALTLIVATFIIFHTFKNFEKEERNEWMKETWSFFKSIFPLIVIGVFLAGMLEVIIPEKWVQTVVGRNSLLGNFTGVMFGVFMYFPTLMEVPIAKMFLNLGMSRGVLLAYLLADPELSIQSILVTRKYLGDKKNLVYVILVIIFCTIAGLIFGIVVSKEPIYWY</sequence>
<evidence type="ECO:0000256" key="7">
    <source>
        <dbReference type="SAM" id="Phobius"/>
    </source>
</evidence>
<evidence type="ECO:0000313" key="8">
    <source>
        <dbReference type="EMBL" id="UJG44305.1"/>
    </source>
</evidence>
<feature type="transmembrane region" description="Helical" evidence="7">
    <location>
        <begin position="314"/>
        <end position="333"/>
    </location>
</feature>
<proteinExistence type="inferred from homology"/>
<evidence type="ECO:0000256" key="5">
    <source>
        <dbReference type="ARBA" id="ARBA00022989"/>
    </source>
</evidence>
<name>A0A9Y1FPB0_9ARCH</name>
<feature type="transmembrane region" description="Helical" evidence="7">
    <location>
        <begin position="20"/>
        <end position="43"/>
    </location>
</feature>
<feature type="transmembrane region" description="Helical" evidence="7">
    <location>
        <begin position="274"/>
        <end position="294"/>
    </location>
</feature>
<accession>A0A9Y1FPB0</accession>